<dbReference type="CDD" id="cd06163">
    <property type="entry name" value="S2P-M50_PDZ_RseP-like"/>
    <property type="match status" value="1"/>
</dbReference>
<dbReference type="InterPro" id="IPR004387">
    <property type="entry name" value="Pept_M50_Zn"/>
</dbReference>
<evidence type="ECO:0000313" key="12">
    <source>
        <dbReference type="EMBL" id="CAB4881596.1"/>
    </source>
</evidence>
<dbReference type="InterPro" id="IPR008915">
    <property type="entry name" value="Peptidase_M50"/>
</dbReference>
<dbReference type="Gene3D" id="2.30.42.10">
    <property type="match status" value="1"/>
</dbReference>
<evidence type="ECO:0000256" key="10">
    <source>
        <dbReference type="SAM" id="Phobius"/>
    </source>
</evidence>
<dbReference type="GO" id="GO:0004222">
    <property type="term" value="F:metalloendopeptidase activity"/>
    <property type="evidence" value="ECO:0007669"/>
    <property type="project" value="InterPro"/>
</dbReference>
<evidence type="ECO:0000256" key="9">
    <source>
        <dbReference type="ARBA" id="ARBA00023136"/>
    </source>
</evidence>
<evidence type="ECO:0000256" key="3">
    <source>
        <dbReference type="ARBA" id="ARBA00022670"/>
    </source>
</evidence>
<dbReference type="SUPFAM" id="SSF50156">
    <property type="entry name" value="PDZ domain-like"/>
    <property type="match status" value="1"/>
</dbReference>
<comment type="subcellular location">
    <subcellularLocation>
        <location evidence="2">Membrane</location>
        <topology evidence="2">Multi-pass membrane protein</topology>
    </subcellularLocation>
</comment>
<gene>
    <name evidence="12" type="ORF">UFOPK3423_01400</name>
</gene>
<keyword evidence="6" id="KW-0862">Zinc</keyword>
<reference evidence="12" key="1">
    <citation type="submission" date="2020-05" db="EMBL/GenBank/DDBJ databases">
        <authorList>
            <person name="Chiriac C."/>
            <person name="Salcher M."/>
            <person name="Ghai R."/>
            <person name="Kavagutti S V."/>
        </authorList>
    </citation>
    <scope>NUCLEOTIDE SEQUENCE</scope>
</reference>
<dbReference type="GO" id="GO:0006508">
    <property type="term" value="P:proteolysis"/>
    <property type="evidence" value="ECO:0007669"/>
    <property type="project" value="UniProtKB-KW"/>
</dbReference>
<keyword evidence="9 10" id="KW-0472">Membrane</keyword>
<feature type="transmembrane region" description="Helical" evidence="10">
    <location>
        <begin position="279"/>
        <end position="299"/>
    </location>
</feature>
<dbReference type="Pfam" id="PF02163">
    <property type="entry name" value="Peptidase_M50"/>
    <property type="match status" value="1"/>
</dbReference>
<organism evidence="12">
    <name type="scientific">freshwater metagenome</name>
    <dbReference type="NCBI Taxonomy" id="449393"/>
    <lineage>
        <taxon>unclassified sequences</taxon>
        <taxon>metagenomes</taxon>
        <taxon>ecological metagenomes</taxon>
    </lineage>
</organism>
<proteinExistence type="predicted"/>
<comment type="cofactor">
    <cofactor evidence="1">
        <name>Zn(2+)</name>
        <dbReference type="ChEBI" id="CHEBI:29105"/>
    </cofactor>
</comment>
<sequence>MSYVLAFLGFSLLVLLHELGHFAAAKAVGMRAERFSLFFPPHLLKIRRGETEYCIGAIPLGGYVRITGMSPNEELEGEAKERAYVNQPVWKRIVVIAAGPAMNILVAFLILFGLFLAEGVTVGTTRVASVAPQAAAAQVIRAGDQIVAVDGVTGDPSRLAAQIATHRCAGTPQDGCSATTPAAVTVRRNGRLESLAITPRYDAQVGTPRLGITFASDTQPVGPFEAVRRSGDSMWRVSTRTVDAITRIFYDSSARKEVSGVVGSYEATRASFAFDWVRAMLILAVISLSLALVNLFPFLPLDGGHIFWALAEKVRGRPIPYRVMERASVVGFVLVVFLFAVGLSNDIGRLLGDGFQVR</sequence>
<keyword evidence="3" id="KW-0645">Protease</keyword>
<dbReference type="EMBL" id="CAFBLQ010000186">
    <property type="protein sequence ID" value="CAB4881596.1"/>
    <property type="molecule type" value="Genomic_DNA"/>
</dbReference>
<dbReference type="InterPro" id="IPR036034">
    <property type="entry name" value="PDZ_sf"/>
</dbReference>
<keyword evidence="4 10" id="KW-0812">Transmembrane</keyword>
<protein>
    <submittedName>
        <fullName evidence="12">Unannotated protein</fullName>
    </submittedName>
</protein>
<keyword evidence="8" id="KW-0482">Metalloprotease</keyword>
<keyword evidence="7 10" id="KW-1133">Transmembrane helix</keyword>
<evidence type="ECO:0000256" key="7">
    <source>
        <dbReference type="ARBA" id="ARBA00022989"/>
    </source>
</evidence>
<evidence type="ECO:0000259" key="11">
    <source>
        <dbReference type="Pfam" id="PF02163"/>
    </source>
</evidence>
<dbReference type="AlphaFoldDB" id="A0A6J7EF72"/>
<evidence type="ECO:0000256" key="4">
    <source>
        <dbReference type="ARBA" id="ARBA00022692"/>
    </source>
</evidence>
<dbReference type="GO" id="GO:0016020">
    <property type="term" value="C:membrane"/>
    <property type="evidence" value="ECO:0007669"/>
    <property type="project" value="UniProtKB-SubCell"/>
</dbReference>
<evidence type="ECO:0000256" key="5">
    <source>
        <dbReference type="ARBA" id="ARBA00022801"/>
    </source>
</evidence>
<keyword evidence="5" id="KW-0378">Hydrolase</keyword>
<feature type="domain" description="Peptidase M50" evidence="11">
    <location>
        <begin position="7"/>
        <end position="338"/>
    </location>
</feature>
<evidence type="ECO:0000256" key="1">
    <source>
        <dbReference type="ARBA" id="ARBA00001947"/>
    </source>
</evidence>
<dbReference type="PANTHER" id="PTHR42837">
    <property type="entry name" value="REGULATOR OF SIGMA-E PROTEASE RSEP"/>
    <property type="match status" value="1"/>
</dbReference>
<feature type="transmembrane region" description="Helical" evidence="10">
    <location>
        <begin position="319"/>
        <end position="341"/>
    </location>
</feature>
<name>A0A6J7EF72_9ZZZZ</name>
<feature type="transmembrane region" description="Helical" evidence="10">
    <location>
        <begin position="93"/>
        <end position="117"/>
    </location>
</feature>
<dbReference type="PANTHER" id="PTHR42837:SF2">
    <property type="entry name" value="MEMBRANE METALLOPROTEASE ARASP2, CHLOROPLASTIC-RELATED"/>
    <property type="match status" value="1"/>
</dbReference>
<evidence type="ECO:0000256" key="2">
    <source>
        <dbReference type="ARBA" id="ARBA00004141"/>
    </source>
</evidence>
<accession>A0A6J7EF72</accession>
<evidence type="ECO:0000256" key="8">
    <source>
        <dbReference type="ARBA" id="ARBA00023049"/>
    </source>
</evidence>
<evidence type="ECO:0000256" key="6">
    <source>
        <dbReference type="ARBA" id="ARBA00022833"/>
    </source>
</evidence>